<evidence type="ECO:0000256" key="8">
    <source>
        <dbReference type="ARBA" id="ARBA00023136"/>
    </source>
</evidence>
<evidence type="ECO:0000313" key="12">
    <source>
        <dbReference type="EMBL" id="HIQ62586.1"/>
    </source>
</evidence>
<feature type="transmembrane region" description="Helical" evidence="9">
    <location>
        <begin position="158"/>
        <end position="175"/>
    </location>
</feature>
<gene>
    <name evidence="12" type="ORF">IAA66_03240</name>
</gene>
<dbReference type="PANTHER" id="PTHR43394:SF1">
    <property type="entry name" value="ATP-BINDING CASSETTE SUB-FAMILY B MEMBER 10, MITOCHONDRIAL"/>
    <property type="match status" value="1"/>
</dbReference>
<evidence type="ECO:0000256" key="3">
    <source>
        <dbReference type="ARBA" id="ARBA00022475"/>
    </source>
</evidence>
<feature type="transmembrane region" description="Helical" evidence="9">
    <location>
        <begin position="273"/>
        <end position="291"/>
    </location>
</feature>
<keyword evidence="2" id="KW-0813">Transport</keyword>
<dbReference type="PANTHER" id="PTHR43394">
    <property type="entry name" value="ATP-DEPENDENT PERMEASE MDL1, MITOCHONDRIAL"/>
    <property type="match status" value="1"/>
</dbReference>
<dbReference type="Pfam" id="PF00005">
    <property type="entry name" value="ABC_tran"/>
    <property type="match status" value="1"/>
</dbReference>
<organism evidence="12 13">
    <name type="scientific">Candidatus Avichristensenella intestinipullorum</name>
    <dbReference type="NCBI Taxonomy" id="2840693"/>
    <lineage>
        <taxon>Bacteria</taxon>
        <taxon>Bacillati</taxon>
        <taxon>Bacillota</taxon>
        <taxon>Clostridia</taxon>
        <taxon>Candidatus Avichristensenella</taxon>
    </lineage>
</organism>
<dbReference type="FunFam" id="3.40.50.300:FF:000287">
    <property type="entry name" value="Multidrug ABC transporter ATP-binding protein"/>
    <property type="match status" value="1"/>
</dbReference>
<dbReference type="PROSITE" id="PS50893">
    <property type="entry name" value="ABC_TRANSPORTER_2"/>
    <property type="match status" value="1"/>
</dbReference>
<evidence type="ECO:0000256" key="9">
    <source>
        <dbReference type="SAM" id="Phobius"/>
    </source>
</evidence>
<keyword evidence="6 12" id="KW-0067">ATP-binding</keyword>
<dbReference type="Proteomes" id="UP000886819">
    <property type="component" value="Unassembled WGS sequence"/>
</dbReference>
<comment type="subcellular location">
    <subcellularLocation>
        <location evidence="1">Cell membrane</location>
        <topology evidence="1">Multi-pass membrane protein</topology>
    </subcellularLocation>
</comment>
<dbReference type="FunFam" id="1.20.1560.10:FF:000011">
    <property type="entry name" value="Multidrug ABC transporter ATP-binding protein"/>
    <property type="match status" value="1"/>
</dbReference>
<feature type="transmembrane region" description="Helical" evidence="9">
    <location>
        <begin position="181"/>
        <end position="198"/>
    </location>
</feature>
<dbReference type="PROSITE" id="PS50929">
    <property type="entry name" value="ABC_TM1F"/>
    <property type="match status" value="1"/>
</dbReference>
<keyword evidence="3" id="KW-1003">Cell membrane</keyword>
<proteinExistence type="predicted"/>
<comment type="caution">
    <text evidence="12">The sequence shown here is derived from an EMBL/GenBank/DDBJ whole genome shotgun (WGS) entry which is preliminary data.</text>
</comment>
<dbReference type="Pfam" id="PF00664">
    <property type="entry name" value="ABC_membrane"/>
    <property type="match status" value="1"/>
</dbReference>
<reference evidence="12" key="1">
    <citation type="submission" date="2020-10" db="EMBL/GenBank/DDBJ databases">
        <authorList>
            <person name="Gilroy R."/>
        </authorList>
    </citation>
    <scope>NUCLEOTIDE SEQUENCE</scope>
    <source>
        <strain evidence="12">ChiHile30-977</strain>
    </source>
</reference>
<dbReference type="InterPro" id="IPR003439">
    <property type="entry name" value="ABC_transporter-like_ATP-bd"/>
</dbReference>
<keyword evidence="5" id="KW-0547">Nucleotide-binding</keyword>
<dbReference type="InterPro" id="IPR017871">
    <property type="entry name" value="ABC_transporter-like_CS"/>
</dbReference>
<dbReference type="GO" id="GO:0015421">
    <property type="term" value="F:ABC-type oligopeptide transporter activity"/>
    <property type="evidence" value="ECO:0007669"/>
    <property type="project" value="TreeGrafter"/>
</dbReference>
<keyword evidence="8 9" id="KW-0472">Membrane</keyword>
<dbReference type="InterPro" id="IPR036640">
    <property type="entry name" value="ABC1_TM_sf"/>
</dbReference>
<evidence type="ECO:0000256" key="6">
    <source>
        <dbReference type="ARBA" id="ARBA00022840"/>
    </source>
</evidence>
<name>A0A9D1CHZ5_9FIRM</name>
<dbReference type="InterPro" id="IPR003593">
    <property type="entry name" value="AAA+_ATPase"/>
</dbReference>
<dbReference type="InterPro" id="IPR027417">
    <property type="entry name" value="P-loop_NTPase"/>
</dbReference>
<evidence type="ECO:0000256" key="4">
    <source>
        <dbReference type="ARBA" id="ARBA00022692"/>
    </source>
</evidence>
<feature type="domain" description="ABC transporter" evidence="10">
    <location>
        <begin position="389"/>
        <end position="623"/>
    </location>
</feature>
<evidence type="ECO:0000259" key="11">
    <source>
        <dbReference type="PROSITE" id="PS50929"/>
    </source>
</evidence>
<protein>
    <submittedName>
        <fullName evidence="12">ABC transporter ATP-binding protein</fullName>
    </submittedName>
</protein>
<dbReference type="SUPFAM" id="SSF52540">
    <property type="entry name" value="P-loop containing nucleoside triphosphate hydrolases"/>
    <property type="match status" value="1"/>
</dbReference>
<dbReference type="AlphaFoldDB" id="A0A9D1CHZ5"/>
<dbReference type="SMART" id="SM00382">
    <property type="entry name" value="AAA"/>
    <property type="match status" value="1"/>
</dbReference>
<dbReference type="Gene3D" id="1.20.1560.10">
    <property type="entry name" value="ABC transporter type 1, transmembrane domain"/>
    <property type="match status" value="1"/>
</dbReference>
<dbReference type="CDD" id="cd18547">
    <property type="entry name" value="ABC_6TM_Tm288_like"/>
    <property type="match status" value="1"/>
</dbReference>
<dbReference type="EMBL" id="DVFI01000042">
    <property type="protein sequence ID" value="HIQ62586.1"/>
    <property type="molecule type" value="Genomic_DNA"/>
</dbReference>
<dbReference type="PROSITE" id="PS00211">
    <property type="entry name" value="ABC_TRANSPORTER_1"/>
    <property type="match status" value="1"/>
</dbReference>
<evidence type="ECO:0000256" key="1">
    <source>
        <dbReference type="ARBA" id="ARBA00004651"/>
    </source>
</evidence>
<dbReference type="SUPFAM" id="SSF90123">
    <property type="entry name" value="ABC transporter transmembrane region"/>
    <property type="match status" value="1"/>
</dbReference>
<accession>A0A9D1CHZ5</accession>
<dbReference type="Gene3D" id="3.40.50.300">
    <property type="entry name" value="P-loop containing nucleotide triphosphate hydrolases"/>
    <property type="match status" value="1"/>
</dbReference>
<evidence type="ECO:0000313" key="13">
    <source>
        <dbReference type="Proteomes" id="UP000886819"/>
    </source>
</evidence>
<feature type="transmembrane region" description="Helical" evidence="9">
    <location>
        <begin position="74"/>
        <end position="97"/>
    </location>
</feature>
<keyword evidence="4 9" id="KW-0812">Transmembrane</keyword>
<feature type="domain" description="ABC transmembrane type-1" evidence="11">
    <location>
        <begin position="34"/>
        <end position="322"/>
    </location>
</feature>
<feature type="transmembrane region" description="Helical" evidence="9">
    <location>
        <begin position="32"/>
        <end position="54"/>
    </location>
</feature>
<reference evidence="12" key="2">
    <citation type="journal article" date="2021" name="PeerJ">
        <title>Extensive microbial diversity within the chicken gut microbiome revealed by metagenomics and culture.</title>
        <authorList>
            <person name="Gilroy R."/>
            <person name="Ravi A."/>
            <person name="Getino M."/>
            <person name="Pursley I."/>
            <person name="Horton D.L."/>
            <person name="Alikhan N.F."/>
            <person name="Baker D."/>
            <person name="Gharbi K."/>
            <person name="Hall N."/>
            <person name="Watson M."/>
            <person name="Adriaenssens E.M."/>
            <person name="Foster-Nyarko E."/>
            <person name="Jarju S."/>
            <person name="Secka A."/>
            <person name="Antonio M."/>
            <person name="Oren A."/>
            <person name="Chaudhuri R.R."/>
            <person name="La Ragione R."/>
            <person name="Hildebrand F."/>
            <person name="Pallen M.J."/>
        </authorList>
    </citation>
    <scope>NUCLEOTIDE SEQUENCE</scope>
    <source>
        <strain evidence="12">ChiHile30-977</strain>
    </source>
</reference>
<keyword evidence="7 9" id="KW-1133">Transmembrane helix</keyword>
<dbReference type="CDD" id="cd03254">
    <property type="entry name" value="ABCC_Glucan_exporter_like"/>
    <property type="match status" value="1"/>
</dbReference>
<evidence type="ECO:0000256" key="2">
    <source>
        <dbReference type="ARBA" id="ARBA00022448"/>
    </source>
</evidence>
<dbReference type="InterPro" id="IPR039421">
    <property type="entry name" value="Type_1_exporter"/>
</dbReference>
<dbReference type="GO" id="GO:0005524">
    <property type="term" value="F:ATP binding"/>
    <property type="evidence" value="ECO:0007669"/>
    <property type="project" value="UniProtKB-KW"/>
</dbReference>
<dbReference type="InterPro" id="IPR011527">
    <property type="entry name" value="ABC1_TM_dom"/>
</dbReference>
<evidence type="ECO:0000259" key="10">
    <source>
        <dbReference type="PROSITE" id="PS50893"/>
    </source>
</evidence>
<evidence type="ECO:0000256" key="5">
    <source>
        <dbReference type="ARBA" id="ARBA00022741"/>
    </source>
</evidence>
<dbReference type="GO" id="GO:0005886">
    <property type="term" value="C:plasma membrane"/>
    <property type="evidence" value="ECO:0007669"/>
    <property type="project" value="UniProtKB-SubCell"/>
</dbReference>
<sequence length="628" mass="69815">MPPRGRMAVGKPKNTKATLRRVLSYLLPYKRLLALVVVGIVVSAAANVAGTYMLKPILNQYIVPFIGSGDVDLTGFAAILLALLGIYAVGGLGTYMYSRLMVQISTGTLNRIRKDLFEHMEDLPIRYFDTHTHGELMSRYTNDTDTLREMLTQSMPQMLSAIITVSGTFIMMLVLSPPLMLLVFASLALILFLIRKIGGRSSRFFLRQQKSLGALNGYIEEMIEGQKVVKVFNHEEEAKADFDRLNEDLCQAATNAHTFASILMPIMGNMSHVHYAVTAAAGAGLIIAGWLDIGSITAFLQYTRSFFNPITQMSQQFNAILMALAGAERIFEMIDEPVETDEGYVELVNAERLPDGSLRESERRTGLWAWKHPHRAEGTVTYTELKGDVVFEDVTFGYVPDKTVLHNISLYAKPGQKIAFVGSTGAGKTTITNLINRFYDLQGGKIRYDGINIEKIKKPDLRRSLAMVLQDTHLFTGTVRDNIRYGRLDATDEEVEQAAKLANAHFFIEHLPQGYDTVLTADGANLSQGQRQLLAIARAAVADPPVLILDEATSSIDTRTEVLIERGMDSLMKGRTVFVIAHRLSTVRNSQAIMVLENGRIIERGTHDDLVAQKGRYYQLYTGVFELS</sequence>
<dbReference type="GO" id="GO:0016887">
    <property type="term" value="F:ATP hydrolysis activity"/>
    <property type="evidence" value="ECO:0007669"/>
    <property type="project" value="InterPro"/>
</dbReference>
<evidence type="ECO:0000256" key="7">
    <source>
        <dbReference type="ARBA" id="ARBA00022989"/>
    </source>
</evidence>